<dbReference type="RefSeq" id="WP_105333271.1">
    <property type="nucleotide sequence ID" value="NZ_PUHY01000016.1"/>
</dbReference>
<comment type="subcellular location">
    <subcellularLocation>
        <location evidence="6">Cytoplasm</location>
    </subcellularLocation>
</comment>
<proteinExistence type="inferred from homology"/>
<dbReference type="InterPro" id="IPR029063">
    <property type="entry name" value="SAM-dependent_MTases_sf"/>
</dbReference>
<dbReference type="InterPro" id="IPR003682">
    <property type="entry name" value="rRNA_ssu_MeTfrase_G"/>
</dbReference>
<feature type="binding site" evidence="6">
    <location>
        <position position="151"/>
    </location>
    <ligand>
        <name>S-adenosyl-L-methionine</name>
        <dbReference type="ChEBI" id="CHEBI:59789"/>
    </ligand>
</feature>
<reference evidence="7 8" key="1">
    <citation type="submission" date="2018-02" db="EMBL/GenBank/DDBJ databases">
        <title>Comparative genomes isolates from brazilian mangrove.</title>
        <authorList>
            <person name="Araujo J.E."/>
            <person name="Taketani R.G."/>
            <person name="Silva M.C.P."/>
            <person name="Loureco M.V."/>
            <person name="Andreote F.D."/>
        </authorList>
    </citation>
    <scope>NUCLEOTIDE SEQUENCE [LARGE SCALE GENOMIC DNA]</scope>
    <source>
        <strain evidence="7 8">Hex-1 MGV</strain>
    </source>
</reference>
<keyword evidence="5 6" id="KW-0949">S-adenosyl-L-methionine</keyword>
<keyword evidence="4 6" id="KW-0808">Transferase</keyword>
<dbReference type="PANTHER" id="PTHR31760:SF0">
    <property type="entry name" value="S-ADENOSYL-L-METHIONINE-DEPENDENT METHYLTRANSFERASES SUPERFAMILY PROTEIN"/>
    <property type="match status" value="1"/>
</dbReference>
<evidence type="ECO:0000256" key="5">
    <source>
        <dbReference type="ARBA" id="ARBA00022691"/>
    </source>
</evidence>
<dbReference type="CDD" id="cd02440">
    <property type="entry name" value="AdoMet_MTases"/>
    <property type="match status" value="1"/>
</dbReference>
<accession>A0A2S8F9J4</accession>
<dbReference type="Proteomes" id="UP000238322">
    <property type="component" value="Unassembled WGS sequence"/>
</dbReference>
<comment type="caution">
    <text evidence="6">Lacks conserved residue(s) required for the propagation of feature annotation.</text>
</comment>
<feature type="binding site" evidence="6">
    <location>
        <position position="86"/>
    </location>
    <ligand>
        <name>S-adenosyl-L-methionine</name>
        <dbReference type="ChEBI" id="CHEBI:59789"/>
    </ligand>
</feature>
<dbReference type="GO" id="GO:0005829">
    <property type="term" value="C:cytosol"/>
    <property type="evidence" value="ECO:0007669"/>
    <property type="project" value="TreeGrafter"/>
</dbReference>
<sequence>MSEDVSPAPESSPSATLEEALKKYGAPMPEPVREQLQRYVDVLWDINKTLNLTRHTDYDKFVSRDVMDSMALAGQLKPNEEILDMGSGGGVPGILIAIIRPDVRVSLCDSVGKKAKATQEIVERLGLEIPVYHNRAEEVLEDLSFDAVVCRAVAPMRKLLLWLEKHWLSAGRLLAVKGGKWIDEVKEARHHGVTKSVEIRNTYEYETPGNDHPSVIVKVWPKGRKEP</sequence>
<evidence type="ECO:0000256" key="2">
    <source>
        <dbReference type="ARBA" id="ARBA00022552"/>
    </source>
</evidence>
<dbReference type="Gene3D" id="3.40.50.150">
    <property type="entry name" value="Vaccinia Virus protein VP39"/>
    <property type="match status" value="1"/>
</dbReference>
<keyword evidence="2 6" id="KW-0698">rRNA processing</keyword>
<organism evidence="7 8">
    <name type="scientific">Blastopirellula marina</name>
    <dbReference type="NCBI Taxonomy" id="124"/>
    <lineage>
        <taxon>Bacteria</taxon>
        <taxon>Pseudomonadati</taxon>
        <taxon>Planctomycetota</taxon>
        <taxon>Planctomycetia</taxon>
        <taxon>Pirellulales</taxon>
        <taxon>Pirellulaceae</taxon>
        <taxon>Blastopirellula</taxon>
    </lineage>
</organism>
<dbReference type="SUPFAM" id="SSF53335">
    <property type="entry name" value="S-adenosyl-L-methionine-dependent methyltransferases"/>
    <property type="match status" value="1"/>
</dbReference>
<dbReference type="AlphaFoldDB" id="A0A2S8F9J4"/>
<comment type="similarity">
    <text evidence="6">Belongs to the methyltransferase superfamily. RNA methyltransferase RsmG family.</text>
</comment>
<dbReference type="EMBL" id="PUHY01000016">
    <property type="protein sequence ID" value="PQO28604.1"/>
    <property type="molecule type" value="Genomic_DNA"/>
</dbReference>
<dbReference type="PANTHER" id="PTHR31760">
    <property type="entry name" value="S-ADENOSYL-L-METHIONINE-DEPENDENT METHYLTRANSFERASES SUPERFAMILY PROTEIN"/>
    <property type="match status" value="1"/>
</dbReference>
<dbReference type="EC" id="2.1.1.-" evidence="6"/>
<dbReference type="PIRSF" id="PIRSF003078">
    <property type="entry name" value="GidB"/>
    <property type="match status" value="1"/>
</dbReference>
<gene>
    <name evidence="6 7" type="primary">rsmG</name>
    <name evidence="7" type="ORF">C5Y83_28810</name>
</gene>
<dbReference type="GO" id="GO:0070043">
    <property type="term" value="F:rRNA (guanine-N7-)-methyltransferase activity"/>
    <property type="evidence" value="ECO:0007669"/>
    <property type="project" value="UniProtKB-UniRule"/>
</dbReference>
<keyword evidence="1 6" id="KW-0963">Cytoplasm</keyword>
<evidence type="ECO:0000256" key="1">
    <source>
        <dbReference type="ARBA" id="ARBA00022490"/>
    </source>
</evidence>
<evidence type="ECO:0000256" key="3">
    <source>
        <dbReference type="ARBA" id="ARBA00022603"/>
    </source>
</evidence>
<evidence type="ECO:0000313" key="8">
    <source>
        <dbReference type="Proteomes" id="UP000238322"/>
    </source>
</evidence>
<protein>
    <recommendedName>
        <fullName evidence="6">Ribosomal RNA small subunit methyltransferase G</fullName>
        <ecNumber evidence="6">2.1.1.-</ecNumber>
    </recommendedName>
    <alternativeName>
        <fullName evidence="6">16S rRNA 7-methylguanosine methyltransferase</fullName>
        <shortName evidence="6">16S rRNA m7G methyltransferase</shortName>
    </alternativeName>
</protein>
<evidence type="ECO:0000256" key="4">
    <source>
        <dbReference type="ARBA" id="ARBA00022679"/>
    </source>
</evidence>
<evidence type="ECO:0000256" key="6">
    <source>
        <dbReference type="HAMAP-Rule" id="MF_00074"/>
    </source>
</evidence>
<comment type="function">
    <text evidence="6">Specifically methylates the N7 position of a guanine in 16S rRNA.</text>
</comment>
<evidence type="ECO:0000313" key="7">
    <source>
        <dbReference type="EMBL" id="PQO28604.1"/>
    </source>
</evidence>
<dbReference type="NCBIfam" id="TIGR00138">
    <property type="entry name" value="rsmG_gidB"/>
    <property type="match status" value="1"/>
</dbReference>
<comment type="caution">
    <text evidence="7">The sequence shown here is derived from an EMBL/GenBank/DDBJ whole genome shotgun (WGS) entry which is preliminary data.</text>
</comment>
<keyword evidence="3 6" id="KW-0489">Methyltransferase</keyword>
<dbReference type="Pfam" id="PF02527">
    <property type="entry name" value="GidB"/>
    <property type="match status" value="1"/>
</dbReference>
<dbReference type="OrthoDB" id="9808773at2"/>
<name>A0A2S8F9J4_9BACT</name>
<feature type="binding site" evidence="6">
    <location>
        <begin position="136"/>
        <end position="137"/>
    </location>
    <ligand>
        <name>S-adenosyl-L-methionine</name>
        <dbReference type="ChEBI" id="CHEBI:59789"/>
    </ligand>
</feature>
<dbReference type="HAMAP" id="MF_00074">
    <property type="entry name" value="16SrRNA_methyltr_G"/>
    <property type="match status" value="1"/>
</dbReference>